<evidence type="ECO:0000313" key="3">
    <source>
        <dbReference type="Proteomes" id="UP000603708"/>
    </source>
</evidence>
<name>A0A919G725_9ACTN</name>
<protein>
    <submittedName>
        <fullName evidence="2">Uncharacterized protein</fullName>
    </submittedName>
</protein>
<reference evidence="2" key="2">
    <citation type="submission" date="2020-09" db="EMBL/GenBank/DDBJ databases">
        <authorList>
            <person name="Sun Q."/>
            <person name="Ohkuma M."/>
        </authorList>
    </citation>
    <scope>NUCLEOTIDE SEQUENCE</scope>
    <source>
        <strain evidence="2">JCM 5069</strain>
    </source>
</reference>
<dbReference type="Proteomes" id="UP000603708">
    <property type="component" value="Unassembled WGS sequence"/>
</dbReference>
<evidence type="ECO:0000256" key="1">
    <source>
        <dbReference type="SAM" id="MobiDB-lite"/>
    </source>
</evidence>
<feature type="region of interest" description="Disordered" evidence="1">
    <location>
        <begin position="22"/>
        <end position="41"/>
    </location>
</feature>
<comment type="caution">
    <text evidence="2">The sequence shown here is derived from an EMBL/GenBank/DDBJ whole genome shotgun (WGS) entry which is preliminary data.</text>
</comment>
<sequence length="139" mass="14708">MLCGILPQSVLGGLLSCVATPLPSEGERRGDTRVEEPASVQKGEALPRRVFVHICCTAKVGHLTPFHDWSNDRGAARVPEPPACTEEFIGSDEEDPGLLGEVLLREDELPGPDTAVCGMSPPMAVRACLPGPRGCATHV</sequence>
<evidence type="ECO:0000313" key="2">
    <source>
        <dbReference type="EMBL" id="GHH78646.1"/>
    </source>
</evidence>
<dbReference type="AlphaFoldDB" id="A0A919G725"/>
<accession>A0A919G725</accession>
<organism evidence="2 3">
    <name type="scientific">Streptomyces sulfonofaciens</name>
    <dbReference type="NCBI Taxonomy" id="68272"/>
    <lineage>
        <taxon>Bacteria</taxon>
        <taxon>Bacillati</taxon>
        <taxon>Actinomycetota</taxon>
        <taxon>Actinomycetes</taxon>
        <taxon>Kitasatosporales</taxon>
        <taxon>Streptomycetaceae</taxon>
        <taxon>Streptomyces</taxon>
    </lineage>
</organism>
<gene>
    <name evidence="2" type="ORF">GCM10018793_29680</name>
</gene>
<feature type="compositionally biased region" description="Basic and acidic residues" evidence="1">
    <location>
        <begin position="25"/>
        <end position="36"/>
    </location>
</feature>
<proteinExistence type="predicted"/>
<dbReference type="EMBL" id="BNCD01000007">
    <property type="protein sequence ID" value="GHH78646.1"/>
    <property type="molecule type" value="Genomic_DNA"/>
</dbReference>
<reference evidence="2" key="1">
    <citation type="journal article" date="2014" name="Int. J. Syst. Evol. Microbiol.">
        <title>Complete genome sequence of Corynebacterium casei LMG S-19264T (=DSM 44701T), isolated from a smear-ripened cheese.</title>
        <authorList>
            <consortium name="US DOE Joint Genome Institute (JGI-PGF)"/>
            <person name="Walter F."/>
            <person name="Albersmeier A."/>
            <person name="Kalinowski J."/>
            <person name="Ruckert C."/>
        </authorList>
    </citation>
    <scope>NUCLEOTIDE SEQUENCE</scope>
    <source>
        <strain evidence="2">JCM 5069</strain>
    </source>
</reference>
<keyword evidence="3" id="KW-1185">Reference proteome</keyword>